<organism evidence="3 4">
    <name type="scientific">Rhizobium lusitanum</name>
    <dbReference type="NCBI Taxonomy" id="293958"/>
    <lineage>
        <taxon>Bacteria</taxon>
        <taxon>Pseudomonadati</taxon>
        <taxon>Pseudomonadota</taxon>
        <taxon>Alphaproteobacteria</taxon>
        <taxon>Hyphomicrobiales</taxon>
        <taxon>Rhizobiaceae</taxon>
        <taxon>Rhizobium/Agrobacterium group</taxon>
        <taxon>Rhizobium</taxon>
    </lineage>
</organism>
<protein>
    <submittedName>
        <fullName evidence="3">Putative membrane protein YkoI</fullName>
    </submittedName>
</protein>
<name>A0A7X0MFU2_9HYPH</name>
<gene>
    <name evidence="3" type="ORF">GGD46_006149</name>
</gene>
<dbReference type="AlphaFoldDB" id="A0A7X0MFU2"/>
<keyword evidence="2" id="KW-0732">Signal</keyword>
<dbReference type="EMBL" id="JACHBG010000027">
    <property type="protein sequence ID" value="MBB6488826.1"/>
    <property type="molecule type" value="Genomic_DNA"/>
</dbReference>
<feature type="region of interest" description="Disordered" evidence="1">
    <location>
        <begin position="42"/>
        <end position="98"/>
    </location>
</feature>
<feature type="chain" id="PRO_5031499849" evidence="2">
    <location>
        <begin position="26"/>
        <end position="166"/>
    </location>
</feature>
<evidence type="ECO:0000256" key="1">
    <source>
        <dbReference type="SAM" id="MobiDB-lite"/>
    </source>
</evidence>
<dbReference type="RefSeq" id="WP_313206341.1">
    <property type="nucleotide sequence ID" value="NZ_JACHBG010000027.1"/>
</dbReference>
<sequence length="166" mass="17615">MRFPTMRLCALFAAIALASQFSAVASAQAMERGFRVMLVADSGDSDGSSGQDSDSGDTDKGSAGDDADTGGSDDDQSYSSEGHGNPGLGNRFDGPNGALEAVQSDRALPLDGIVAITRRLTDGQIIDTRLHTVKGVLRYELKVLENNNEVRNYSFNARTGKLVKVR</sequence>
<reference evidence="3 4" key="1">
    <citation type="submission" date="2020-08" db="EMBL/GenBank/DDBJ databases">
        <title>Genomic Encyclopedia of Type Strains, Phase IV (KMG-V): Genome sequencing to study the core and pangenomes of soil and plant-associated prokaryotes.</title>
        <authorList>
            <person name="Whitman W."/>
        </authorList>
    </citation>
    <scope>NUCLEOTIDE SEQUENCE [LARGE SCALE GENOMIC DNA]</scope>
    <source>
        <strain evidence="3 4">SEMIA 4060</strain>
    </source>
</reference>
<evidence type="ECO:0000313" key="4">
    <source>
        <dbReference type="Proteomes" id="UP000565576"/>
    </source>
</evidence>
<dbReference type="Proteomes" id="UP000565576">
    <property type="component" value="Unassembled WGS sequence"/>
</dbReference>
<proteinExistence type="predicted"/>
<feature type="signal peptide" evidence="2">
    <location>
        <begin position="1"/>
        <end position="25"/>
    </location>
</feature>
<feature type="compositionally biased region" description="Low complexity" evidence="1">
    <location>
        <begin position="42"/>
        <end position="53"/>
    </location>
</feature>
<evidence type="ECO:0000256" key="2">
    <source>
        <dbReference type="SAM" id="SignalP"/>
    </source>
</evidence>
<evidence type="ECO:0000313" key="3">
    <source>
        <dbReference type="EMBL" id="MBB6488826.1"/>
    </source>
</evidence>
<feature type="compositionally biased region" description="Acidic residues" evidence="1">
    <location>
        <begin position="65"/>
        <end position="76"/>
    </location>
</feature>
<accession>A0A7X0MFU2</accession>
<comment type="caution">
    <text evidence="3">The sequence shown here is derived from an EMBL/GenBank/DDBJ whole genome shotgun (WGS) entry which is preliminary data.</text>
</comment>